<protein>
    <submittedName>
        <fullName evidence="2">Uncharacterized protein</fullName>
    </submittedName>
</protein>
<proteinExistence type="predicted"/>
<evidence type="ECO:0000256" key="1">
    <source>
        <dbReference type="SAM" id="MobiDB-lite"/>
    </source>
</evidence>
<sequence>MHLKPRLRLRGANQYGRTPLLLLRVAARASQEMLSAERAHKHGFYWGDTNTQELRIGLASESIVSPHRTRNGISPPPPSLMLPGSEPLKWSQQPEDITKRARAEEGAVARNLPRPPALLLGQTSASQPAPRLISATGGGGYAM</sequence>
<dbReference type="AlphaFoldDB" id="A0A9N7V6F6"/>
<reference evidence="2" key="1">
    <citation type="submission" date="2020-03" db="EMBL/GenBank/DDBJ databases">
        <authorList>
            <person name="Weist P."/>
        </authorList>
    </citation>
    <scope>NUCLEOTIDE SEQUENCE</scope>
</reference>
<feature type="compositionally biased region" description="Low complexity" evidence="1">
    <location>
        <begin position="109"/>
        <end position="120"/>
    </location>
</feature>
<organism evidence="2 3">
    <name type="scientific">Pleuronectes platessa</name>
    <name type="common">European plaice</name>
    <dbReference type="NCBI Taxonomy" id="8262"/>
    <lineage>
        <taxon>Eukaryota</taxon>
        <taxon>Metazoa</taxon>
        <taxon>Chordata</taxon>
        <taxon>Craniata</taxon>
        <taxon>Vertebrata</taxon>
        <taxon>Euteleostomi</taxon>
        <taxon>Actinopterygii</taxon>
        <taxon>Neopterygii</taxon>
        <taxon>Teleostei</taxon>
        <taxon>Neoteleostei</taxon>
        <taxon>Acanthomorphata</taxon>
        <taxon>Carangaria</taxon>
        <taxon>Pleuronectiformes</taxon>
        <taxon>Pleuronectoidei</taxon>
        <taxon>Pleuronectidae</taxon>
        <taxon>Pleuronectes</taxon>
    </lineage>
</organism>
<dbReference type="EMBL" id="CADEAL010002967">
    <property type="protein sequence ID" value="CAB1442936.1"/>
    <property type="molecule type" value="Genomic_DNA"/>
</dbReference>
<accession>A0A9N7V6F6</accession>
<dbReference type="Proteomes" id="UP001153269">
    <property type="component" value="Unassembled WGS sequence"/>
</dbReference>
<comment type="caution">
    <text evidence="2">The sequence shown here is derived from an EMBL/GenBank/DDBJ whole genome shotgun (WGS) entry which is preliminary data.</text>
</comment>
<gene>
    <name evidence="2" type="ORF">PLEPLA_LOCUS30655</name>
</gene>
<feature type="compositionally biased region" description="Basic and acidic residues" evidence="1">
    <location>
        <begin position="96"/>
        <end position="107"/>
    </location>
</feature>
<feature type="region of interest" description="Disordered" evidence="1">
    <location>
        <begin position="66"/>
        <end position="143"/>
    </location>
</feature>
<name>A0A9N7V6F6_PLEPL</name>
<evidence type="ECO:0000313" key="2">
    <source>
        <dbReference type="EMBL" id="CAB1442936.1"/>
    </source>
</evidence>
<evidence type="ECO:0000313" key="3">
    <source>
        <dbReference type="Proteomes" id="UP001153269"/>
    </source>
</evidence>
<keyword evidence="3" id="KW-1185">Reference proteome</keyword>